<feature type="compositionally biased region" description="Low complexity" evidence="1">
    <location>
        <begin position="38"/>
        <end position="63"/>
    </location>
</feature>
<dbReference type="GeneID" id="87954158"/>
<protein>
    <submittedName>
        <fullName evidence="2">Uncharacterized protein</fullName>
    </submittedName>
</protein>
<proteinExistence type="predicted"/>
<name>A0ABZ1CTX5_9TREE</name>
<evidence type="ECO:0000256" key="1">
    <source>
        <dbReference type="SAM" id="MobiDB-lite"/>
    </source>
</evidence>
<reference evidence="2 3" key="1">
    <citation type="submission" date="2024-01" db="EMBL/GenBank/DDBJ databases">
        <title>Comparative genomics of Cryptococcus and Kwoniella reveals pathogenesis evolution and contrasting modes of karyotype evolution via chromosome fusion or intercentromeric recombination.</title>
        <authorList>
            <person name="Coelho M.A."/>
            <person name="David-Palma M."/>
            <person name="Shea T."/>
            <person name="Bowers K."/>
            <person name="McGinley-Smith S."/>
            <person name="Mohammad A.W."/>
            <person name="Gnirke A."/>
            <person name="Yurkov A.M."/>
            <person name="Nowrousian M."/>
            <person name="Sun S."/>
            <person name="Cuomo C.A."/>
            <person name="Heitman J."/>
        </authorList>
    </citation>
    <scope>NUCLEOTIDE SEQUENCE [LARGE SCALE GENOMIC DNA]</scope>
    <source>
        <strain evidence="2">CBS 11374</strain>
    </source>
</reference>
<dbReference type="EMBL" id="CP141882">
    <property type="protein sequence ID" value="WRT65085.1"/>
    <property type="molecule type" value="Genomic_DNA"/>
</dbReference>
<organism evidence="2 3">
    <name type="scientific">Kwoniella shivajii</name>
    <dbReference type="NCBI Taxonomy" id="564305"/>
    <lineage>
        <taxon>Eukaryota</taxon>
        <taxon>Fungi</taxon>
        <taxon>Dikarya</taxon>
        <taxon>Basidiomycota</taxon>
        <taxon>Agaricomycotina</taxon>
        <taxon>Tremellomycetes</taxon>
        <taxon>Tremellales</taxon>
        <taxon>Cryptococcaceae</taxon>
        <taxon>Kwoniella</taxon>
    </lineage>
</organism>
<dbReference type="Proteomes" id="UP001329825">
    <property type="component" value="Chromosome 2"/>
</dbReference>
<keyword evidence="3" id="KW-1185">Reference proteome</keyword>
<accession>A0ABZ1CTX5</accession>
<gene>
    <name evidence="2" type="ORF">IL334_002027</name>
</gene>
<evidence type="ECO:0000313" key="2">
    <source>
        <dbReference type="EMBL" id="WRT65085.1"/>
    </source>
</evidence>
<dbReference type="RefSeq" id="XP_062789825.1">
    <property type="nucleotide sequence ID" value="XM_062933774.1"/>
</dbReference>
<evidence type="ECO:0000313" key="3">
    <source>
        <dbReference type="Proteomes" id="UP001329825"/>
    </source>
</evidence>
<feature type="compositionally biased region" description="Polar residues" evidence="1">
    <location>
        <begin position="71"/>
        <end position="83"/>
    </location>
</feature>
<feature type="region of interest" description="Disordered" evidence="1">
    <location>
        <begin position="34"/>
        <end position="96"/>
    </location>
</feature>
<sequence>MLSTTPFIPARGSISSISMDDLRLTPTPRELIISPNEASSSTANSDSSSPPSSSMIRRSSSAPKPRRGSSLPISLASSNTNPTIEHELNGNDNSGDNKLSMLQFISSTIEPSWDEIESSPFEFVPSIFPISSAQGMNLDMDIITFLRQAPTPGIQMSRSDSLSSVSSSILPPNNDNLNAQSNLVTPQVSLQAFLEEQANLDQLIDFTFTSHQSQSRFPSNEYENVNGGGDDTLSMKEFFDSEPPKFYPTATSTFTSPTTISRSSTISDSISSGQKGILSNVGLGIEVRDRQNGVGKVMKRAREALRMGRN</sequence>